<feature type="domain" description="DUF2007" evidence="1">
    <location>
        <begin position="1"/>
        <end position="64"/>
    </location>
</feature>
<dbReference type="Pfam" id="PF09413">
    <property type="entry name" value="DUF2007"/>
    <property type="match status" value="1"/>
</dbReference>
<dbReference type="RefSeq" id="WP_116683023.1">
    <property type="nucleotide sequence ID" value="NZ_QURL01000004.1"/>
</dbReference>
<dbReference type="OrthoDB" id="5297170at2"/>
<gene>
    <name evidence="2" type="ORF">DYI37_09545</name>
</gene>
<protein>
    <submittedName>
        <fullName evidence="2">DUF2007 domain-containing protein</fullName>
    </submittedName>
</protein>
<dbReference type="Gene3D" id="3.30.70.790">
    <property type="entry name" value="UreE, C-terminal domain"/>
    <property type="match status" value="1"/>
</dbReference>
<accession>A0A371X2M5</accession>
<organism evidence="2 3">
    <name type="scientific">Fulvimarina endophytica</name>
    <dbReference type="NCBI Taxonomy" id="2293836"/>
    <lineage>
        <taxon>Bacteria</taxon>
        <taxon>Pseudomonadati</taxon>
        <taxon>Pseudomonadota</taxon>
        <taxon>Alphaproteobacteria</taxon>
        <taxon>Hyphomicrobiales</taxon>
        <taxon>Aurantimonadaceae</taxon>
        <taxon>Fulvimarina</taxon>
    </lineage>
</organism>
<comment type="caution">
    <text evidence="2">The sequence shown here is derived from an EMBL/GenBank/DDBJ whole genome shotgun (WGS) entry which is preliminary data.</text>
</comment>
<name>A0A371X2M5_9HYPH</name>
<dbReference type="InterPro" id="IPR011322">
    <property type="entry name" value="N-reg_PII-like_a/b"/>
</dbReference>
<reference evidence="2 3" key="1">
    <citation type="submission" date="2018-08" db="EMBL/GenBank/DDBJ databases">
        <title>Fulvimarina sp. 85, whole genome shotgun sequence.</title>
        <authorList>
            <person name="Tuo L."/>
        </authorList>
    </citation>
    <scope>NUCLEOTIDE SEQUENCE [LARGE SCALE GENOMIC DNA]</scope>
    <source>
        <strain evidence="2 3">85</strain>
    </source>
</reference>
<keyword evidence="3" id="KW-1185">Reference proteome</keyword>
<dbReference type="AlphaFoldDB" id="A0A371X2M5"/>
<dbReference type="Proteomes" id="UP000264310">
    <property type="component" value="Unassembled WGS sequence"/>
</dbReference>
<dbReference type="SUPFAM" id="SSF54913">
    <property type="entry name" value="GlnB-like"/>
    <property type="match status" value="1"/>
</dbReference>
<proteinExistence type="predicted"/>
<evidence type="ECO:0000313" key="3">
    <source>
        <dbReference type="Proteomes" id="UP000264310"/>
    </source>
</evidence>
<evidence type="ECO:0000259" key="1">
    <source>
        <dbReference type="Pfam" id="PF09413"/>
    </source>
</evidence>
<dbReference type="InterPro" id="IPR018551">
    <property type="entry name" value="DUF2007"/>
</dbReference>
<sequence length="76" mass="8518">MKELMRSNDAVLISFVGALLNDADIAHFIADQHMSILDGSIGVLPRRIMVDPDEIEKARRLMRESALGHELTTESR</sequence>
<evidence type="ECO:0000313" key="2">
    <source>
        <dbReference type="EMBL" id="RFC63294.1"/>
    </source>
</evidence>
<dbReference type="EMBL" id="QURL01000004">
    <property type="protein sequence ID" value="RFC63294.1"/>
    <property type="molecule type" value="Genomic_DNA"/>
</dbReference>